<dbReference type="PANTHER" id="PTHR32332">
    <property type="entry name" value="2-NITROPROPANE DIOXYGENASE"/>
    <property type="match status" value="1"/>
</dbReference>
<dbReference type="SUPFAM" id="SSF51412">
    <property type="entry name" value="Inosine monophosphate dehydrogenase (IMPDH)"/>
    <property type="match status" value="1"/>
</dbReference>
<dbReference type="AlphaFoldDB" id="A0A9P9E4P2"/>
<dbReference type="InterPro" id="IPR013785">
    <property type="entry name" value="Aldolase_TIM"/>
</dbReference>
<comment type="caution">
    <text evidence="4">The sequence shown here is derived from an EMBL/GenBank/DDBJ whole genome shotgun (WGS) entry which is preliminary data.</text>
</comment>
<keyword evidence="5" id="KW-1185">Reference proteome</keyword>
<evidence type="ECO:0000256" key="3">
    <source>
        <dbReference type="ARBA" id="ARBA00023002"/>
    </source>
</evidence>
<gene>
    <name evidence="4" type="ORF">EDB81DRAFT_871369</name>
</gene>
<evidence type="ECO:0000313" key="4">
    <source>
        <dbReference type="EMBL" id="KAH7130853.1"/>
    </source>
</evidence>
<keyword evidence="3" id="KW-0560">Oxidoreductase</keyword>
<dbReference type="EMBL" id="JAGMUV010000017">
    <property type="protein sequence ID" value="KAH7130853.1"/>
    <property type="molecule type" value="Genomic_DNA"/>
</dbReference>
<dbReference type="CDD" id="cd04730">
    <property type="entry name" value="NPD_like"/>
    <property type="match status" value="1"/>
</dbReference>
<keyword evidence="1" id="KW-0285">Flavoprotein</keyword>
<evidence type="ECO:0008006" key="6">
    <source>
        <dbReference type="Google" id="ProtNLM"/>
    </source>
</evidence>
<dbReference type="Pfam" id="PF03060">
    <property type="entry name" value="NMO"/>
    <property type="match status" value="1"/>
</dbReference>
<name>A0A9P9E4P2_9HYPO</name>
<reference evidence="4" key="1">
    <citation type="journal article" date="2021" name="Nat. Commun.">
        <title>Genetic determinants of endophytism in the Arabidopsis root mycobiome.</title>
        <authorList>
            <person name="Mesny F."/>
            <person name="Miyauchi S."/>
            <person name="Thiergart T."/>
            <person name="Pickel B."/>
            <person name="Atanasova L."/>
            <person name="Karlsson M."/>
            <person name="Huettel B."/>
            <person name="Barry K.W."/>
            <person name="Haridas S."/>
            <person name="Chen C."/>
            <person name="Bauer D."/>
            <person name="Andreopoulos W."/>
            <person name="Pangilinan J."/>
            <person name="LaButti K."/>
            <person name="Riley R."/>
            <person name="Lipzen A."/>
            <person name="Clum A."/>
            <person name="Drula E."/>
            <person name="Henrissat B."/>
            <person name="Kohler A."/>
            <person name="Grigoriev I.V."/>
            <person name="Martin F.M."/>
            <person name="Hacquard S."/>
        </authorList>
    </citation>
    <scope>NUCLEOTIDE SEQUENCE</scope>
    <source>
        <strain evidence="4">MPI-CAGE-AT-0147</strain>
    </source>
</reference>
<organism evidence="4 5">
    <name type="scientific">Dactylonectria macrodidyma</name>
    <dbReference type="NCBI Taxonomy" id="307937"/>
    <lineage>
        <taxon>Eukaryota</taxon>
        <taxon>Fungi</taxon>
        <taxon>Dikarya</taxon>
        <taxon>Ascomycota</taxon>
        <taxon>Pezizomycotina</taxon>
        <taxon>Sordariomycetes</taxon>
        <taxon>Hypocreomycetidae</taxon>
        <taxon>Hypocreales</taxon>
        <taxon>Nectriaceae</taxon>
        <taxon>Dactylonectria</taxon>
    </lineage>
</organism>
<accession>A0A9P9E4P2</accession>
<dbReference type="Gene3D" id="3.20.20.70">
    <property type="entry name" value="Aldolase class I"/>
    <property type="match status" value="1"/>
</dbReference>
<dbReference type="GO" id="GO:0018580">
    <property type="term" value="F:nitronate monooxygenase activity"/>
    <property type="evidence" value="ECO:0007669"/>
    <property type="project" value="InterPro"/>
</dbReference>
<protein>
    <recommendedName>
        <fullName evidence="6">Nitronate monooxygenase domain-containing protein</fullName>
    </recommendedName>
</protein>
<evidence type="ECO:0000256" key="1">
    <source>
        <dbReference type="ARBA" id="ARBA00022630"/>
    </source>
</evidence>
<evidence type="ECO:0000313" key="5">
    <source>
        <dbReference type="Proteomes" id="UP000738349"/>
    </source>
</evidence>
<evidence type="ECO:0000256" key="2">
    <source>
        <dbReference type="ARBA" id="ARBA00022643"/>
    </source>
</evidence>
<sequence>MALTRASPDLRRWLAKVYPWVKAPFIVGAPMRVMSGPSLAVAVSSSGGLGFIGPTMKAEDLFSDLEKADGLIQLSPLASVTRRLTTALLPIGIGFQTWNGDLNVALSAVQEHRPCAVWLFAPRRGQNELNEWTTGVREASPATQIWIQVGTLGEAIDAVRSPTPPDVLVIQGAEAGGHGRAKDGLGTMALFPEVADATRESGIPLVAAGGIVDGRGVAAALSLGAAGVAMGTRMLAATETRISKGYQNEVIRATDGATSTVRTQLYNRLRGTFGWPEQFSPRGLINRSWVDHQDGTPFDELKRLHDEAVMSGDAGWGPEGRLATYVGAAVGLVHNVDNAGVIIESVRSEAKDIILSLADNL</sequence>
<dbReference type="OrthoDB" id="2349068at2759"/>
<proteinExistence type="predicted"/>
<dbReference type="InterPro" id="IPR004136">
    <property type="entry name" value="NMO"/>
</dbReference>
<dbReference type="PANTHER" id="PTHR32332:SF34">
    <property type="entry name" value="2-NITROPROPANE DIOXYGENASE FAMILY, PUTATIVE-RELATED"/>
    <property type="match status" value="1"/>
</dbReference>
<keyword evidence="2" id="KW-0288">FMN</keyword>
<dbReference type="Proteomes" id="UP000738349">
    <property type="component" value="Unassembled WGS sequence"/>
</dbReference>